<reference evidence="11 12" key="1">
    <citation type="submission" date="2019-08" db="EMBL/GenBank/DDBJ databases">
        <authorList>
            <person name="Luo N."/>
        </authorList>
    </citation>
    <scope>NUCLEOTIDE SEQUENCE [LARGE SCALE GENOMIC DNA]</scope>
    <source>
        <strain evidence="11 12">NCIMB 9442</strain>
    </source>
</reference>
<keyword evidence="7 10" id="KW-0283">Flagellar rotation</keyword>
<name>A0ABS0J2Z9_9BACT</name>
<evidence type="ECO:0000313" key="11">
    <source>
        <dbReference type="EMBL" id="MBG3876812.1"/>
    </source>
</evidence>
<dbReference type="Pfam" id="PF03748">
    <property type="entry name" value="FliL"/>
    <property type="match status" value="1"/>
</dbReference>
<keyword evidence="11" id="KW-0969">Cilium</keyword>
<comment type="subcellular location">
    <subcellularLocation>
        <location evidence="2">Cell membrane</location>
        <topology evidence="2">Single-pass membrane protein</topology>
    </subcellularLocation>
</comment>
<dbReference type="PANTHER" id="PTHR35091">
    <property type="entry name" value="FLAGELLAR PROTEIN FLIL"/>
    <property type="match status" value="1"/>
</dbReference>
<keyword evidence="4 10" id="KW-1003">Cell membrane</keyword>
<keyword evidence="11" id="KW-0966">Cell projection</keyword>
<comment type="similarity">
    <text evidence="3 10">Belongs to the FliL family.</text>
</comment>
<dbReference type="Proteomes" id="UP001194469">
    <property type="component" value="Unassembled WGS sequence"/>
</dbReference>
<evidence type="ECO:0000256" key="7">
    <source>
        <dbReference type="ARBA" id="ARBA00022779"/>
    </source>
</evidence>
<evidence type="ECO:0000256" key="2">
    <source>
        <dbReference type="ARBA" id="ARBA00004162"/>
    </source>
</evidence>
<comment type="function">
    <text evidence="1 10">Controls the rotational direction of flagella during chemotaxis.</text>
</comment>
<sequence length="171" mass="18279">MAEEAAPPKKKSGKLKWIILILLLLLLGGGGGGGAYWWFVMRPAAQNAEGAPESANAEGKADAKGGEAPARNAKVAKLPTFLVNLADPTGRRYLKLTMEVEVGSDATVKELEGQSAKVRDAVILLLSSKSYADLAPIESKLQLKNEVAERLNQILGGPKVLRVYITEMVIQ</sequence>
<evidence type="ECO:0000256" key="9">
    <source>
        <dbReference type="ARBA" id="ARBA00023136"/>
    </source>
</evidence>
<keyword evidence="11" id="KW-0282">Flagellum</keyword>
<evidence type="ECO:0000256" key="5">
    <source>
        <dbReference type="ARBA" id="ARBA00022500"/>
    </source>
</evidence>
<keyword evidence="9 10" id="KW-0472">Membrane</keyword>
<evidence type="ECO:0000256" key="1">
    <source>
        <dbReference type="ARBA" id="ARBA00002254"/>
    </source>
</evidence>
<keyword evidence="8 10" id="KW-1133">Transmembrane helix</keyword>
<dbReference type="InterPro" id="IPR005503">
    <property type="entry name" value="FliL"/>
</dbReference>
<gene>
    <name evidence="11" type="ORF">FVW20_07190</name>
</gene>
<evidence type="ECO:0000256" key="10">
    <source>
        <dbReference type="RuleBase" id="RU364125"/>
    </source>
</evidence>
<accession>A0ABS0J2Z9</accession>
<dbReference type="RefSeq" id="WP_196608895.1">
    <property type="nucleotide sequence ID" value="NZ_VRYY01000169.1"/>
</dbReference>
<organism evidence="11 12">
    <name type="scientific">Nitratidesulfovibrio oxamicus</name>
    <dbReference type="NCBI Taxonomy" id="32016"/>
    <lineage>
        <taxon>Bacteria</taxon>
        <taxon>Pseudomonadati</taxon>
        <taxon>Thermodesulfobacteriota</taxon>
        <taxon>Desulfovibrionia</taxon>
        <taxon>Desulfovibrionales</taxon>
        <taxon>Desulfovibrionaceae</taxon>
        <taxon>Nitratidesulfovibrio</taxon>
    </lineage>
</organism>
<evidence type="ECO:0000256" key="8">
    <source>
        <dbReference type="ARBA" id="ARBA00022989"/>
    </source>
</evidence>
<dbReference type="PANTHER" id="PTHR35091:SF2">
    <property type="entry name" value="FLAGELLAR PROTEIN FLIL"/>
    <property type="match status" value="1"/>
</dbReference>
<evidence type="ECO:0000313" key="12">
    <source>
        <dbReference type="Proteomes" id="UP001194469"/>
    </source>
</evidence>
<protein>
    <recommendedName>
        <fullName evidence="10">Flagellar protein FliL</fullName>
    </recommendedName>
</protein>
<keyword evidence="6 10" id="KW-0812">Transmembrane</keyword>
<evidence type="ECO:0000256" key="6">
    <source>
        <dbReference type="ARBA" id="ARBA00022692"/>
    </source>
</evidence>
<evidence type="ECO:0000256" key="3">
    <source>
        <dbReference type="ARBA" id="ARBA00008281"/>
    </source>
</evidence>
<evidence type="ECO:0000256" key="4">
    <source>
        <dbReference type="ARBA" id="ARBA00022475"/>
    </source>
</evidence>
<comment type="caution">
    <text evidence="11">The sequence shown here is derived from an EMBL/GenBank/DDBJ whole genome shotgun (WGS) entry which is preliminary data.</text>
</comment>
<dbReference type="EMBL" id="VRYY01000169">
    <property type="protein sequence ID" value="MBG3876812.1"/>
    <property type="molecule type" value="Genomic_DNA"/>
</dbReference>
<feature type="transmembrane region" description="Helical" evidence="10">
    <location>
        <begin position="17"/>
        <end position="39"/>
    </location>
</feature>
<proteinExistence type="inferred from homology"/>
<keyword evidence="5 10" id="KW-0145">Chemotaxis</keyword>
<keyword evidence="12" id="KW-1185">Reference proteome</keyword>